<evidence type="ECO:0000256" key="1">
    <source>
        <dbReference type="SAM" id="SignalP"/>
    </source>
</evidence>
<proteinExistence type="predicted"/>
<dbReference type="eggNOG" id="COG2819">
    <property type="taxonomic scope" value="Bacteria"/>
</dbReference>
<evidence type="ECO:0000313" key="2">
    <source>
        <dbReference type="EMBL" id="EMR04226.1"/>
    </source>
</evidence>
<dbReference type="AlphaFoldDB" id="M7NAK4"/>
<reference evidence="2 3" key="1">
    <citation type="journal article" date="2013" name="Genome Announc.">
        <title>Draft Genome Sequence of Cesiribacter andamanensis Strain AMV16T, Isolated from a Soil Sample from a Mud Volcano in the Andaman Islands, India.</title>
        <authorList>
            <person name="Shivaji S."/>
            <person name="Ara S."/>
            <person name="Begum Z."/>
            <person name="Srinivas T.N."/>
            <person name="Singh A."/>
            <person name="Kumar Pinnaka A."/>
        </authorList>
    </citation>
    <scope>NUCLEOTIDE SEQUENCE [LARGE SCALE GENOMIC DNA]</scope>
    <source>
        <strain evidence="2 3">AMV16</strain>
    </source>
</reference>
<dbReference type="OrthoDB" id="9784036at2"/>
<dbReference type="NCBIfam" id="TIGR04183">
    <property type="entry name" value="Por_Secre_tail"/>
    <property type="match status" value="1"/>
</dbReference>
<dbReference type="SUPFAM" id="SSF53474">
    <property type="entry name" value="alpha/beta-Hydrolases"/>
    <property type="match status" value="1"/>
</dbReference>
<dbReference type="STRING" id="1279009.ADICEAN_00634"/>
<comment type="caution">
    <text evidence="2">The sequence shown here is derived from an EMBL/GenBank/DDBJ whole genome shotgun (WGS) entry which is preliminary data.</text>
</comment>
<dbReference type="RefSeq" id="WP_009194041.1">
    <property type="nucleotide sequence ID" value="NZ_AODQ01000009.1"/>
</dbReference>
<protein>
    <submittedName>
        <fullName evidence="2">Enterobactin/ferric enterobactin esterase</fullName>
    </submittedName>
</protein>
<dbReference type="InterPro" id="IPR000801">
    <property type="entry name" value="Esterase-like"/>
</dbReference>
<dbReference type="Gene3D" id="3.40.50.1820">
    <property type="entry name" value="alpha/beta hydrolase"/>
    <property type="match status" value="1"/>
</dbReference>
<accession>M7NAK4</accession>
<feature type="signal peptide" evidence="1">
    <location>
        <begin position="1"/>
        <end position="22"/>
    </location>
</feature>
<gene>
    <name evidence="2" type="ORF">ADICEAN_00634</name>
</gene>
<evidence type="ECO:0000313" key="3">
    <source>
        <dbReference type="Proteomes" id="UP000011910"/>
    </source>
</evidence>
<dbReference type="Proteomes" id="UP000011910">
    <property type="component" value="Unassembled WGS sequence"/>
</dbReference>
<sequence length="373" mass="42596">MARPYFFLLLSLLLLPASGAWAQNSLGASVSLIDEAFEMPQLNRSRSIWVYLPPGYEASELRYPVLYMHDGQHLFDAELAQGGVEWQVDEAITALVEQEESPGVIVVAIASDSQHRGNEYVPWEKSDGTGGEGERYIRFIAETLKPYIDEQYRTRPEREYTGMMGASLGGLISLYAAVRFPEVFGRIGLISPAFWFSPEIIEYVQENPHAYQTRVYMVISEEEGENPVNYVNYLYDRLLEMEESYTPVKRTITPTGGHNETYYRSQFPEAFRWLFPEKPEPAPEPTGIEDLDPESLGIRLYPNPSQNWVRLQLPDGWQQNTRLQLLDARGRLHGAEQLLNPQQPLSLAHLPAGLYYLLLRQGDQRVLLPLIKQ</sequence>
<keyword evidence="1" id="KW-0732">Signal</keyword>
<dbReference type="Pfam" id="PF00756">
    <property type="entry name" value="Esterase"/>
    <property type="match status" value="1"/>
</dbReference>
<dbReference type="InterPro" id="IPR029058">
    <property type="entry name" value="AB_hydrolase_fold"/>
</dbReference>
<dbReference type="InterPro" id="IPR026444">
    <property type="entry name" value="Secre_tail"/>
</dbReference>
<organism evidence="2 3">
    <name type="scientific">Cesiribacter andamanensis AMV16</name>
    <dbReference type="NCBI Taxonomy" id="1279009"/>
    <lineage>
        <taxon>Bacteria</taxon>
        <taxon>Pseudomonadati</taxon>
        <taxon>Bacteroidota</taxon>
        <taxon>Cytophagia</taxon>
        <taxon>Cytophagales</taxon>
        <taxon>Cesiribacteraceae</taxon>
        <taxon>Cesiribacter</taxon>
    </lineage>
</organism>
<keyword evidence="3" id="KW-1185">Reference proteome</keyword>
<feature type="chain" id="PRO_5004081836" evidence="1">
    <location>
        <begin position="23"/>
        <end position="373"/>
    </location>
</feature>
<dbReference type="PANTHER" id="PTHR48098">
    <property type="entry name" value="ENTEROCHELIN ESTERASE-RELATED"/>
    <property type="match status" value="1"/>
</dbReference>
<dbReference type="InterPro" id="IPR050583">
    <property type="entry name" value="Mycobacterial_A85_antigen"/>
</dbReference>
<dbReference type="EMBL" id="AODQ01000009">
    <property type="protein sequence ID" value="EMR04226.1"/>
    <property type="molecule type" value="Genomic_DNA"/>
</dbReference>
<name>M7NAK4_9BACT</name>
<dbReference type="PANTHER" id="PTHR48098:SF6">
    <property type="entry name" value="FERRI-BACILLIBACTIN ESTERASE BESA"/>
    <property type="match status" value="1"/>
</dbReference>